<keyword evidence="8" id="KW-0625">Polysaccharide transport</keyword>
<dbReference type="InterPro" id="IPR003715">
    <property type="entry name" value="Poly_export_N"/>
</dbReference>
<evidence type="ECO:0000256" key="10">
    <source>
        <dbReference type="ARBA" id="ARBA00023114"/>
    </source>
</evidence>
<organism evidence="17 18">
    <name type="scientific">Chitinophaga silvisoli</name>
    <dbReference type="NCBI Taxonomy" id="2291814"/>
    <lineage>
        <taxon>Bacteria</taxon>
        <taxon>Pseudomonadati</taxon>
        <taxon>Bacteroidota</taxon>
        <taxon>Chitinophagia</taxon>
        <taxon>Chitinophagales</taxon>
        <taxon>Chitinophagaceae</taxon>
        <taxon>Chitinophaga</taxon>
    </lineage>
</organism>
<name>A0A3E1P0Y5_9BACT</name>
<evidence type="ECO:0000256" key="8">
    <source>
        <dbReference type="ARBA" id="ARBA00023047"/>
    </source>
</evidence>
<gene>
    <name evidence="17" type="ORF">DXN04_17055</name>
</gene>
<proteinExistence type="inferred from homology"/>
<dbReference type="PANTHER" id="PTHR33619">
    <property type="entry name" value="POLYSACCHARIDE EXPORT PROTEIN GFCE-RELATED"/>
    <property type="match status" value="1"/>
</dbReference>
<keyword evidence="14" id="KW-0449">Lipoprotein</keyword>
<evidence type="ECO:0000313" key="18">
    <source>
        <dbReference type="Proteomes" id="UP000261174"/>
    </source>
</evidence>
<dbReference type="Pfam" id="PF22461">
    <property type="entry name" value="SLBB_2"/>
    <property type="match status" value="1"/>
</dbReference>
<dbReference type="InterPro" id="IPR049712">
    <property type="entry name" value="Poly_export"/>
</dbReference>
<accession>A0A3E1P0Y5</accession>
<comment type="caution">
    <text evidence="17">The sequence shown here is derived from an EMBL/GenBank/DDBJ whole genome shotgun (WGS) entry which is preliminary data.</text>
</comment>
<keyword evidence="4" id="KW-1134">Transmembrane beta strand</keyword>
<evidence type="ECO:0000256" key="11">
    <source>
        <dbReference type="ARBA" id="ARBA00023136"/>
    </source>
</evidence>
<evidence type="ECO:0000256" key="7">
    <source>
        <dbReference type="ARBA" id="ARBA00022729"/>
    </source>
</evidence>
<sequence>MNLIKKEGILQYSPIKYLWIGCIVLVSLFSCSTPKNITYFKDIPDTINNHSVELAAFVTPTIQADDILQVTIQTLDVATTSMMNPGNSILATNGASSAAVPGAPSTNTPVPNSYLVDKNGYVLLPVIGKIMVAGKTTDQVRDEVKKGADQYYKDPVVAVRFANFKITILGEVMRPAAYVMPNEKVSILDAIGMAGDLTIYGKRENVLLIRDNNGKKDFVRFNLNDSKLFASPYFYLHQGDVVYVEPNKAKVNSTDMSQVRNISILTSVLSVVIIAVSRINF</sequence>
<keyword evidence="12" id="KW-0564">Palmitate</keyword>
<evidence type="ECO:0008006" key="19">
    <source>
        <dbReference type="Google" id="ProtNLM"/>
    </source>
</evidence>
<keyword evidence="10" id="KW-0626">Porin</keyword>
<evidence type="ECO:0000256" key="2">
    <source>
        <dbReference type="ARBA" id="ARBA00009450"/>
    </source>
</evidence>
<feature type="domain" description="SLBB" evidence="16">
    <location>
        <begin position="165"/>
        <end position="244"/>
    </location>
</feature>
<dbReference type="GO" id="GO:0015159">
    <property type="term" value="F:polysaccharide transmembrane transporter activity"/>
    <property type="evidence" value="ECO:0007669"/>
    <property type="project" value="InterPro"/>
</dbReference>
<keyword evidence="18" id="KW-1185">Reference proteome</keyword>
<evidence type="ECO:0000256" key="6">
    <source>
        <dbReference type="ARBA" id="ARBA00022692"/>
    </source>
</evidence>
<evidence type="ECO:0000256" key="4">
    <source>
        <dbReference type="ARBA" id="ARBA00022452"/>
    </source>
</evidence>
<evidence type="ECO:0000256" key="5">
    <source>
        <dbReference type="ARBA" id="ARBA00022597"/>
    </source>
</evidence>
<evidence type="ECO:0000256" key="1">
    <source>
        <dbReference type="ARBA" id="ARBA00004571"/>
    </source>
</evidence>
<comment type="similarity">
    <text evidence="2">Belongs to the BexD/CtrA/VexA family.</text>
</comment>
<dbReference type="RefSeq" id="WP_116854590.1">
    <property type="nucleotide sequence ID" value="NZ_QTJV01000006.1"/>
</dbReference>
<keyword evidence="11" id="KW-0472">Membrane</keyword>
<keyword evidence="6" id="KW-0812">Transmembrane</keyword>
<dbReference type="Gene3D" id="3.10.560.10">
    <property type="entry name" value="Outer membrane lipoprotein wza domain like"/>
    <property type="match status" value="2"/>
</dbReference>
<dbReference type="GO" id="GO:0046930">
    <property type="term" value="C:pore complex"/>
    <property type="evidence" value="ECO:0007669"/>
    <property type="project" value="UniProtKB-KW"/>
</dbReference>
<keyword evidence="13" id="KW-0998">Cell outer membrane</keyword>
<dbReference type="Gene3D" id="3.30.1950.10">
    <property type="entry name" value="wza like domain"/>
    <property type="match status" value="1"/>
</dbReference>
<evidence type="ECO:0000256" key="12">
    <source>
        <dbReference type="ARBA" id="ARBA00023139"/>
    </source>
</evidence>
<keyword evidence="9" id="KW-0406">Ion transport</keyword>
<evidence type="ECO:0000313" key="17">
    <source>
        <dbReference type="EMBL" id="RFM33668.1"/>
    </source>
</evidence>
<evidence type="ECO:0000256" key="3">
    <source>
        <dbReference type="ARBA" id="ARBA00022448"/>
    </source>
</evidence>
<keyword evidence="3" id="KW-0813">Transport</keyword>
<reference evidence="17 18" key="1">
    <citation type="submission" date="2018-08" db="EMBL/GenBank/DDBJ databases">
        <title>Chitinophaga sp. K20C18050901, a novel bacterium isolated from forest soil.</title>
        <authorList>
            <person name="Wang C."/>
        </authorList>
    </citation>
    <scope>NUCLEOTIDE SEQUENCE [LARGE SCALE GENOMIC DNA]</scope>
    <source>
        <strain evidence="17 18">K20C18050901</strain>
    </source>
</reference>
<dbReference type="PROSITE" id="PS51257">
    <property type="entry name" value="PROKAR_LIPOPROTEIN"/>
    <property type="match status" value="1"/>
</dbReference>
<keyword evidence="5" id="KW-0762">Sugar transport</keyword>
<dbReference type="Pfam" id="PF02563">
    <property type="entry name" value="Poly_export"/>
    <property type="match status" value="1"/>
</dbReference>
<dbReference type="PANTHER" id="PTHR33619:SF3">
    <property type="entry name" value="POLYSACCHARIDE EXPORT PROTEIN GFCE-RELATED"/>
    <property type="match status" value="1"/>
</dbReference>
<dbReference type="InterPro" id="IPR054765">
    <property type="entry name" value="SLBB_dom"/>
</dbReference>
<dbReference type="GO" id="GO:0006811">
    <property type="term" value="P:monoatomic ion transport"/>
    <property type="evidence" value="ECO:0007669"/>
    <property type="project" value="UniProtKB-KW"/>
</dbReference>
<evidence type="ECO:0000256" key="14">
    <source>
        <dbReference type="ARBA" id="ARBA00023288"/>
    </source>
</evidence>
<dbReference type="AlphaFoldDB" id="A0A3E1P0Y5"/>
<comment type="subcellular location">
    <subcellularLocation>
        <location evidence="1">Cell outer membrane</location>
        <topology evidence="1">Multi-pass membrane protein</topology>
    </subcellularLocation>
</comment>
<evidence type="ECO:0000256" key="13">
    <source>
        <dbReference type="ARBA" id="ARBA00023237"/>
    </source>
</evidence>
<dbReference type="OrthoDB" id="662756at2"/>
<evidence type="ECO:0000259" key="16">
    <source>
        <dbReference type="Pfam" id="PF22461"/>
    </source>
</evidence>
<dbReference type="GO" id="GO:0015288">
    <property type="term" value="F:porin activity"/>
    <property type="evidence" value="ECO:0007669"/>
    <property type="project" value="UniProtKB-KW"/>
</dbReference>
<dbReference type="GO" id="GO:0009279">
    <property type="term" value="C:cell outer membrane"/>
    <property type="evidence" value="ECO:0007669"/>
    <property type="project" value="UniProtKB-SubCell"/>
</dbReference>
<evidence type="ECO:0000256" key="9">
    <source>
        <dbReference type="ARBA" id="ARBA00023065"/>
    </source>
</evidence>
<protein>
    <recommendedName>
        <fullName evidence="19">Soluble ligand binding domain-containing protein</fullName>
    </recommendedName>
</protein>
<dbReference type="Proteomes" id="UP000261174">
    <property type="component" value="Unassembled WGS sequence"/>
</dbReference>
<evidence type="ECO:0000259" key="15">
    <source>
        <dbReference type="Pfam" id="PF02563"/>
    </source>
</evidence>
<dbReference type="EMBL" id="QTJV01000006">
    <property type="protein sequence ID" value="RFM33668.1"/>
    <property type="molecule type" value="Genomic_DNA"/>
</dbReference>
<feature type="domain" description="Polysaccharide export protein N-terminal" evidence="15">
    <location>
        <begin position="61"/>
        <end position="161"/>
    </location>
</feature>
<keyword evidence="7" id="KW-0732">Signal</keyword>